<accession>A0ABR1U621</accession>
<dbReference type="Proteomes" id="UP001446871">
    <property type="component" value="Unassembled WGS sequence"/>
</dbReference>
<comment type="caution">
    <text evidence="1">The sequence shown here is derived from an EMBL/GenBank/DDBJ whole genome shotgun (WGS) entry which is preliminary data.</text>
</comment>
<name>A0ABR1U621_9PEZI</name>
<evidence type="ECO:0000313" key="1">
    <source>
        <dbReference type="EMBL" id="KAK8053373.1"/>
    </source>
</evidence>
<sequence length="86" mass="9489">MRDYIIFQSPCVSVVLYALGKSRARPSRLEILMDTSGVADSAFELPSYMEQVVSPVVSHLKALSVDLGMKQATFLGQARYIIDSGY</sequence>
<dbReference type="EMBL" id="JAQQWM010000008">
    <property type="protein sequence ID" value="KAK8053373.1"/>
    <property type="molecule type" value="Genomic_DNA"/>
</dbReference>
<evidence type="ECO:0000313" key="2">
    <source>
        <dbReference type="Proteomes" id="UP001446871"/>
    </source>
</evidence>
<reference evidence="1 2" key="1">
    <citation type="submission" date="2023-01" db="EMBL/GenBank/DDBJ databases">
        <title>Analysis of 21 Apiospora genomes using comparative genomics revels a genus with tremendous synthesis potential of carbohydrate active enzymes and secondary metabolites.</title>
        <authorList>
            <person name="Sorensen T."/>
        </authorList>
    </citation>
    <scope>NUCLEOTIDE SEQUENCE [LARGE SCALE GENOMIC DNA]</scope>
    <source>
        <strain evidence="1 2">CBS 83171</strain>
    </source>
</reference>
<protein>
    <submittedName>
        <fullName evidence="1">Uncharacterized protein</fullName>
    </submittedName>
</protein>
<organism evidence="1 2">
    <name type="scientific">Apiospora saccharicola</name>
    <dbReference type="NCBI Taxonomy" id="335842"/>
    <lineage>
        <taxon>Eukaryota</taxon>
        <taxon>Fungi</taxon>
        <taxon>Dikarya</taxon>
        <taxon>Ascomycota</taxon>
        <taxon>Pezizomycotina</taxon>
        <taxon>Sordariomycetes</taxon>
        <taxon>Xylariomycetidae</taxon>
        <taxon>Amphisphaeriales</taxon>
        <taxon>Apiosporaceae</taxon>
        <taxon>Apiospora</taxon>
    </lineage>
</organism>
<proteinExistence type="predicted"/>
<keyword evidence="2" id="KW-1185">Reference proteome</keyword>
<gene>
    <name evidence="1" type="ORF">PG996_012674</name>
</gene>